<dbReference type="InterPro" id="IPR036291">
    <property type="entry name" value="NAD(P)-bd_dom_sf"/>
</dbReference>
<reference evidence="2 3" key="1">
    <citation type="journal article" date="2012" name="Science">
        <title>The Paleozoic origin of enzymatic lignin decomposition reconstructed from 31 fungal genomes.</title>
        <authorList>
            <person name="Floudas D."/>
            <person name="Binder M."/>
            <person name="Riley R."/>
            <person name="Barry K."/>
            <person name="Blanchette R.A."/>
            <person name="Henrissat B."/>
            <person name="Martinez A.T."/>
            <person name="Otillar R."/>
            <person name="Spatafora J.W."/>
            <person name="Yadav J.S."/>
            <person name="Aerts A."/>
            <person name="Benoit I."/>
            <person name="Boyd A."/>
            <person name="Carlson A."/>
            <person name="Copeland A."/>
            <person name="Coutinho P.M."/>
            <person name="de Vries R.P."/>
            <person name="Ferreira P."/>
            <person name="Findley K."/>
            <person name="Foster B."/>
            <person name="Gaskell J."/>
            <person name="Glotzer D."/>
            <person name="Gorecki P."/>
            <person name="Heitman J."/>
            <person name="Hesse C."/>
            <person name="Hori C."/>
            <person name="Igarashi K."/>
            <person name="Jurgens J.A."/>
            <person name="Kallen N."/>
            <person name="Kersten P."/>
            <person name="Kohler A."/>
            <person name="Kuees U."/>
            <person name="Kumar T.K.A."/>
            <person name="Kuo A."/>
            <person name="LaButti K."/>
            <person name="Larrondo L.F."/>
            <person name="Lindquist E."/>
            <person name="Ling A."/>
            <person name="Lombard V."/>
            <person name="Lucas S."/>
            <person name="Lundell T."/>
            <person name="Martin R."/>
            <person name="McLaughlin D.J."/>
            <person name="Morgenstern I."/>
            <person name="Morin E."/>
            <person name="Murat C."/>
            <person name="Nagy L.G."/>
            <person name="Nolan M."/>
            <person name="Ohm R.A."/>
            <person name="Patyshakuliyeva A."/>
            <person name="Rokas A."/>
            <person name="Ruiz-Duenas F.J."/>
            <person name="Sabat G."/>
            <person name="Salamov A."/>
            <person name="Samejima M."/>
            <person name="Schmutz J."/>
            <person name="Slot J.C."/>
            <person name="St John F."/>
            <person name="Stenlid J."/>
            <person name="Sun H."/>
            <person name="Sun S."/>
            <person name="Syed K."/>
            <person name="Tsang A."/>
            <person name="Wiebenga A."/>
            <person name="Young D."/>
            <person name="Pisabarro A."/>
            <person name="Eastwood D.C."/>
            <person name="Martin F."/>
            <person name="Cullen D."/>
            <person name="Grigoriev I.V."/>
            <person name="Hibbett D.S."/>
        </authorList>
    </citation>
    <scope>NUCLEOTIDE SEQUENCE [LARGE SCALE GENOMIC DNA]</scope>
    <source>
        <strain evidence="2 3">MD-104</strain>
    </source>
</reference>
<dbReference type="GO" id="GO:0016616">
    <property type="term" value="F:oxidoreductase activity, acting on the CH-OH group of donors, NAD or NADP as acceptor"/>
    <property type="evidence" value="ECO:0007669"/>
    <property type="project" value="TreeGrafter"/>
</dbReference>
<gene>
    <name evidence="2" type="ORF">WOLCODRAFT_79176</name>
</gene>
<dbReference type="InterPro" id="IPR052184">
    <property type="entry name" value="SDR_enzymes"/>
</dbReference>
<dbReference type="PRINTS" id="PR00081">
    <property type="entry name" value="GDHRDH"/>
</dbReference>
<keyword evidence="3" id="KW-1185">Reference proteome</keyword>
<dbReference type="Proteomes" id="UP000218811">
    <property type="component" value="Unassembled WGS sequence"/>
</dbReference>
<dbReference type="OrthoDB" id="9876299at2759"/>
<dbReference type="PANTHER" id="PTHR45458:SF3">
    <property type="entry name" value="CHAIN DEHYDROGENASE (ATSC), PUTATIVE-RELATED"/>
    <property type="match status" value="1"/>
</dbReference>
<dbReference type="OMA" id="PHFKGPA"/>
<evidence type="ECO:0000313" key="2">
    <source>
        <dbReference type="EMBL" id="PCH34575.1"/>
    </source>
</evidence>
<sequence length="219" mass="23383">MPAYVIAGASRGLGLEFVHQLIAQGHTVIALARNPYAATGLTAIDNKNLHVIKADITDSVTLKAAAEETAKITGGSIDVLINNGAFWERRHMFHNILEYEDEASLLSDFNANWHTNVIGPILTTNAFLPLLRAGRTKKILTLSTGIADPELVRASGYAGQCAYSVSKCALEMVNLKFSLALKDEGFTCLAISPGVVNTSDAPRTPAQPPLQCGTLTHNA</sequence>
<evidence type="ECO:0000256" key="1">
    <source>
        <dbReference type="SAM" id="MobiDB-lite"/>
    </source>
</evidence>
<name>A0A2H3IYR9_WOLCO</name>
<dbReference type="EMBL" id="KB467832">
    <property type="protein sequence ID" value="PCH34575.1"/>
    <property type="molecule type" value="Genomic_DNA"/>
</dbReference>
<protein>
    <submittedName>
        <fullName evidence="2">NAD(P)-binding protein</fullName>
    </submittedName>
</protein>
<organism evidence="2 3">
    <name type="scientific">Wolfiporia cocos (strain MD-104)</name>
    <name type="common">Brown rot fungus</name>
    <dbReference type="NCBI Taxonomy" id="742152"/>
    <lineage>
        <taxon>Eukaryota</taxon>
        <taxon>Fungi</taxon>
        <taxon>Dikarya</taxon>
        <taxon>Basidiomycota</taxon>
        <taxon>Agaricomycotina</taxon>
        <taxon>Agaricomycetes</taxon>
        <taxon>Polyporales</taxon>
        <taxon>Phaeolaceae</taxon>
        <taxon>Wolfiporia</taxon>
    </lineage>
</organism>
<dbReference type="InterPro" id="IPR002347">
    <property type="entry name" value="SDR_fam"/>
</dbReference>
<dbReference type="Gene3D" id="3.40.50.720">
    <property type="entry name" value="NAD(P)-binding Rossmann-like Domain"/>
    <property type="match status" value="1"/>
</dbReference>
<dbReference type="PANTHER" id="PTHR45458">
    <property type="entry name" value="SHORT-CHAIN DEHYDROGENASE/REDUCTASE SDR"/>
    <property type="match status" value="1"/>
</dbReference>
<proteinExistence type="predicted"/>
<dbReference type="SUPFAM" id="SSF51735">
    <property type="entry name" value="NAD(P)-binding Rossmann-fold domains"/>
    <property type="match status" value="1"/>
</dbReference>
<accession>A0A2H3IYR9</accession>
<feature type="region of interest" description="Disordered" evidence="1">
    <location>
        <begin position="200"/>
        <end position="219"/>
    </location>
</feature>
<dbReference type="Pfam" id="PF00106">
    <property type="entry name" value="adh_short"/>
    <property type="match status" value="1"/>
</dbReference>
<evidence type="ECO:0000313" key="3">
    <source>
        <dbReference type="Proteomes" id="UP000218811"/>
    </source>
</evidence>
<dbReference type="AlphaFoldDB" id="A0A2H3IYR9"/>